<proteinExistence type="predicted"/>
<evidence type="ECO:0000259" key="1">
    <source>
        <dbReference type="Pfam" id="PF08346"/>
    </source>
</evidence>
<evidence type="ECO:0000313" key="2">
    <source>
        <dbReference type="EMBL" id="MBP1950249.1"/>
    </source>
</evidence>
<evidence type="ECO:0000313" key="3">
    <source>
        <dbReference type="Proteomes" id="UP001519328"/>
    </source>
</evidence>
<dbReference type="EMBL" id="JAGGKK010000020">
    <property type="protein sequence ID" value="MBP1950249.1"/>
    <property type="molecule type" value="Genomic_DNA"/>
</dbReference>
<protein>
    <submittedName>
        <fullName evidence="2">Phage anti-repressor protein</fullName>
    </submittedName>
</protein>
<organism evidence="2 3">
    <name type="scientific">Virgibacillus litoralis</name>
    <dbReference type="NCBI Taxonomy" id="578221"/>
    <lineage>
        <taxon>Bacteria</taxon>
        <taxon>Bacillati</taxon>
        <taxon>Bacillota</taxon>
        <taxon>Bacilli</taxon>
        <taxon>Bacillales</taxon>
        <taxon>Bacillaceae</taxon>
        <taxon>Virgibacillus</taxon>
    </lineage>
</organism>
<sequence>MQLKTIANDLLPVYETLKGEKVVFARELHEALFIFTRFNDWIQRNLISVGFTENVDFYSLLSKTSGRPSQDYVLTLDTAKHITMIQRNEVGMKIRQYFIDLEKNNRMQQPNSQAEMMLMFAEQFVNQEKELKLLKGSVDYANERIDNVTDIISLNPKDWRSDVNTLINSIAFKLGKDKSYQDVRKESYQLLEDRGKCDLSRRLQNLKRNMAFEGASKSRIEKTNKMDVIEHDKRLTEIYLAIIKDMAIKYQISIQGKVI</sequence>
<keyword evidence="3" id="KW-1185">Reference proteome</keyword>
<dbReference type="RefSeq" id="WP_209481721.1">
    <property type="nucleotide sequence ID" value="NZ_JAGGKK010000020.1"/>
</dbReference>
<accession>A0ABS4HI22</accession>
<name>A0ABS4HI22_9BACI</name>
<dbReference type="Pfam" id="PF08346">
    <property type="entry name" value="AntA"/>
    <property type="match status" value="1"/>
</dbReference>
<comment type="caution">
    <text evidence="2">The sequence shown here is derived from an EMBL/GenBank/DDBJ whole genome shotgun (WGS) entry which is preliminary data.</text>
</comment>
<dbReference type="InterPro" id="IPR013557">
    <property type="entry name" value="AntA/B_antirep"/>
</dbReference>
<feature type="domain" description="AntA/AntB antirepressor" evidence="1">
    <location>
        <begin position="23"/>
        <end position="88"/>
    </location>
</feature>
<reference evidence="2 3" key="1">
    <citation type="submission" date="2021-03" db="EMBL/GenBank/DDBJ databases">
        <title>Genomic Encyclopedia of Type Strains, Phase IV (KMG-IV): sequencing the most valuable type-strain genomes for metagenomic binning, comparative biology and taxonomic classification.</title>
        <authorList>
            <person name="Goeker M."/>
        </authorList>
    </citation>
    <scope>NUCLEOTIDE SEQUENCE [LARGE SCALE GENOMIC DNA]</scope>
    <source>
        <strain evidence="2 3">DSM 21085</strain>
    </source>
</reference>
<dbReference type="Proteomes" id="UP001519328">
    <property type="component" value="Unassembled WGS sequence"/>
</dbReference>
<gene>
    <name evidence="2" type="ORF">J2Z82_003206</name>
</gene>